<feature type="domain" description="DUF4123" evidence="1">
    <location>
        <begin position="151"/>
        <end position="237"/>
    </location>
</feature>
<dbReference type="HOGENOM" id="CLU_059392_0_0_6"/>
<gene>
    <name evidence="2" type="ordered locus">XOO1719</name>
</gene>
<dbReference type="Proteomes" id="UP000006735">
    <property type="component" value="Chromosome"/>
</dbReference>
<protein>
    <recommendedName>
        <fullName evidence="1">DUF4123 domain-containing protein</fullName>
    </recommendedName>
</protein>
<organism evidence="2 3">
    <name type="scientific">Xanthomonas oryzae pv. oryzae (strain KACC10331 / KXO85)</name>
    <dbReference type="NCBI Taxonomy" id="291331"/>
    <lineage>
        <taxon>Bacteria</taxon>
        <taxon>Pseudomonadati</taxon>
        <taxon>Pseudomonadota</taxon>
        <taxon>Gammaproteobacteria</taxon>
        <taxon>Lysobacterales</taxon>
        <taxon>Lysobacteraceae</taxon>
        <taxon>Xanthomonas</taxon>
    </lineage>
</organism>
<dbReference type="InterPro" id="IPR025391">
    <property type="entry name" value="DUF4123"/>
</dbReference>
<dbReference type="AlphaFoldDB" id="Q5H248"/>
<reference evidence="2 3" key="1">
    <citation type="journal article" date="2005" name="Nucleic Acids Res.">
        <title>The genome sequence of Xanthomonas oryzae pathovar oryzae KACC10331, the bacterial blight pathogen of rice.</title>
        <authorList>
            <person name="Lee B.M."/>
            <person name="Park Y.J."/>
            <person name="Park D.S."/>
            <person name="Kang H.W."/>
            <person name="Kim J.G."/>
            <person name="Song E.S."/>
            <person name="Park I.C."/>
            <person name="Yoon U.H."/>
            <person name="Hahn J.H."/>
            <person name="Koo B.S."/>
            <person name="Lee G.B."/>
            <person name="Kim H."/>
            <person name="Park H.S."/>
            <person name="Yoon K.O."/>
            <person name="Kim J.H."/>
            <person name="Jung C.H."/>
            <person name="Koh N.H."/>
            <person name="Seo J.S."/>
            <person name="Go S.J."/>
        </authorList>
    </citation>
    <scope>NUCLEOTIDE SEQUENCE [LARGE SCALE GENOMIC DNA]</scope>
    <source>
        <strain evidence="3">KACC10331 / KXO85</strain>
    </source>
</reference>
<keyword evidence="3" id="KW-1185">Reference proteome</keyword>
<evidence type="ECO:0000313" key="2">
    <source>
        <dbReference type="EMBL" id="AAW74973.1"/>
    </source>
</evidence>
<accession>Q5H248</accession>
<sequence>MPVRGLSHRARLARLGRIVQSAVLRLGSPARSVPWTQSLPFFPHWPPRVGVHPAGAVQGLRSDIGQCAASLRSRRRPRVRPLMDVNERLYALARQAGGARRYLLMQTSDAADAAGDRFQQMLAEVGLAPMPVKIHKLPAPFWPVLIALDLDQGTHSALSALAVDMAIADTASQAMEHGQIQRTCAWIFSNAPVGELARHLATTAIARHLPSHKARWLRYYDPLVADLFWQACAPEQMAYFLRDIACLAYIDRWQTLQVVCPPDSCVPAAALPATAWERLDGIGALNQAWARARCAGMDIAPAQFSAAAAAVQHGCRQGVRPGPGLDLFAWQALHLGPAFYRHRQVQTLLDQVSAGRDYAELAHEMDDAHWQGIAMETGNFLAPSTQERMTP</sequence>
<name>Q5H248_XANOR</name>
<proteinExistence type="predicted"/>
<evidence type="ECO:0000313" key="3">
    <source>
        <dbReference type="Proteomes" id="UP000006735"/>
    </source>
</evidence>
<dbReference type="EMBL" id="AE013598">
    <property type="protein sequence ID" value="AAW74973.1"/>
    <property type="molecule type" value="Genomic_DNA"/>
</dbReference>
<dbReference type="KEGG" id="xoo:XOO1719"/>
<dbReference type="Pfam" id="PF13503">
    <property type="entry name" value="DUF4123"/>
    <property type="match status" value="1"/>
</dbReference>
<evidence type="ECO:0000259" key="1">
    <source>
        <dbReference type="Pfam" id="PF13503"/>
    </source>
</evidence>